<feature type="chain" id="PRO_5005601685" evidence="3">
    <location>
        <begin position="17"/>
        <end position="207"/>
    </location>
</feature>
<feature type="signal peptide" evidence="3">
    <location>
        <begin position="1"/>
        <end position="16"/>
    </location>
</feature>
<gene>
    <name evidence="5" type="ORF">Ctob_003456</name>
</gene>
<dbReference type="GO" id="GO:0005509">
    <property type="term" value="F:calcium ion binding"/>
    <property type="evidence" value="ECO:0007669"/>
    <property type="project" value="InterPro"/>
</dbReference>
<dbReference type="PANTHER" id="PTHR23050">
    <property type="entry name" value="CALCIUM BINDING PROTEIN"/>
    <property type="match status" value="1"/>
</dbReference>
<dbReference type="AlphaFoldDB" id="A0A0M0JCF7"/>
<keyword evidence="5" id="KW-0808">Transferase</keyword>
<feature type="domain" description="EF-hand" evidence="4">
    <location>
        <begin position="78"/>
        <end position="110"/>
    </location>
</feature>
<dbReference type="OrthoDB" id="427950at2759"/>
<feature type="domain" description="EF-hand" evidence="4">
    <location>
        <begin position="41"/>
        <end position="76"/>
    </location>
</feature>
<keyword evidence="3" id="KW-0732">Signal</keyword>
<sequence length="207" mass="22392">MALFGLSFAALGLSLSARPSTMLTSPFRMPAPVCMVSIDSNIKQDAEAVFSVVDVDGDGTVTKEELMSHLTASGYKAEAVEKIFEKLDIDKSGCLSLEELIAGFANYTPLRKAPGFGNYNEQFKELIHADADALFNAIDGNNDGEITDAELRVHLRQFSNFSDAAITNIFSMLDTNANGGVDRKELRSAFVRSSALRQAIGQGPNFK</sequence>
<evidence type="ECO:0000256" key="3">
    <source>
        <dbReference type="SAM" id="SignalP"/>
    </source>
</evidence>
<comment type="caution">
    <text evidence="5">The sequence shown here is derived from an EMBL/GenBank/DDBJ whole genome shotgun (WGS) entry which is preliminary data.</text>
</comment>
<evidence type="ECO:0000313" key="5">
    <source>
        <dbReference type="EMBL" id="KOO24264.1"/>
    </source>
</evidence>
<dbReference type="Pfam" id="PF13499">
    <property type="entry name" value="EF-hand_7"/>
    <property type="match status" value="2"/>
</dbReference>
<reference evidence="6" key="1">
    <citation type="journal article" date="2015" name="PLoS Genet.">
        <title>Genome Sequence and Transcriptome Analyses of Chrysochromulina tobin: Metabolic Tools for Enhanced Algal Fitness in the Prominent Order Prymnesiales (Haptophyceae).</title>
        <authorList>
            <person name="Hovde B.T."/>
            <person name="Deodato C.R."/>
            <person name="Hunsperger H.M."/>
            <person name="Ryken S.A."/>
            <person name="Yost W."/>
            <person name="Jha R.K."/>
            <person name="Patterson J."/>
            <person name="Monnat R.J. Jr."/>
            <person name="Barlow S.B."/>
            <person name="Starkenburg S.R."/>
            <person name="Cattolico R.A."/>
        </authorList>
    </citation>
    <scope>NUCLEOTIDE SEQUENCE</scope>
    <source>
        <strain evidence="6">CCMP291</strain>
    </source>
</reference>
<keyword evidence="5" id="KW-0418">Kinase</keyword>
<dbReference type="PROSITE" id="PS00018">
    <property type="entry name" value="EF_HAND_1"/>
    <property type="match status" value="2"/>
</dbReference>
<evidence type="ECO:0000313" key="6">
    <source>
        <dbReference type="Proteomes" id="UP000037460"/>
    </source>
</evidence>
<keyword evidence="6" id="KW-1185">Reference proteome</keyword>
<dbReference type="EMBL" id="JWZX01003111">
    <property type="protein sequence ID" value="KOO24264.1"/>
    <property type="molecule type" value="Genomic_DNA"/>
</dbReference>
<evidence type="ECO:0000256" key="2">
    <source>
        <dbReference type="ARBA" id="ARBA00022837"/>
    </source>
</evidence>
<evidence type="ECO:0000259" key="4">
    <source>
        <dbReference type="PROSITE" id="PS50222"/>
    </source>
</evidence>
<protein>
    <submittedName>
        <fullName evidence="5">Calcium-dependent protein kinase 13-like protein</fullName>
    </submittedName>
</protein>
<dbReference type="InterPro" id="IPR011992">
    <property type="entry name" value="EF-hand-dom_pair"/>
</dbReference>
<dbReference type="Proteomes" id="UP000037460">
    <property type="component" value="Unassembled WGS sequence"/>
</dbReference>
<feature type="domain" description="EF-hand" evidence="4">
    <location>
        <begin position="161"/>
        <end position="196"/>
    </location>
</feature>
<dbReference type="CDD" id="cd00051">
    <property type="entry name" value="EFh"/>
    <property type="match status" value="1"/>
</dbReference>
<organism evidence="5 6">
    <name type="scientific">Chrysochromulina tobinii</name>
    <dbReference type="NCBI Taxonomy" id="1460289"/>
    <lineage>
        <taxon>Eukaryota</taxon>
        <taxon>Haptista</taxon>
        <taxon>Haptophyta</taxon>
        <taxon>Prymnesiophyceae</taxon>
        <taxon>Prymnesiales</taxon>
        <taxon>Chrysochromulinaceae</taxon>
        <taxon>Chrysochromulina</taxon>
    </lineage>
</organism>
<dbReference type="InterPro" id="IPR018247">
    <property type="entry name" value="EF_Hand_1_Ca_BS"/>
</dbReference>
<evidence type="ECO:0000256" key="1">
    <source>
        <dbReference type="ARBA" id="ARBA00022737"/>
    </source>
</evidence>
<dbReference type="SUPFAM" id="SSF47473">
    <property type="entry name" value="EF-hand"/>
    <property type="match status" value="1"/>
</dbReference>
<dbReference type="Gene3D" id="1.10.238.10">
    <property type="entry name" value="EF-hand"/>
    <property type="match status" value="2"/>
</dbReference>
<name>A0A0M0JCF7_9EUKA</name>
<dbReference type="InterPro" id="IPR002048">
    <property type="entry name" value="EF_hand_dom"/>
</dbReference>
<dbReference type="GO" id="GO:0016301">
    <property type="term" value="F:kinase activity"/>
    <property type="evidence" value="ECO:0007669"/>
    <property type="project" value="UniProtKB-KW"/>
</dbReference>
<proteinExistence type="predicted"/>
<keyword evidence="1" id="KW-0677">Repeat</keyword>
<keyword evidence="2" id="KW-0106">Calcium</keyword>
<dbReference type="PROSITE" id="PS50222">
    <property type="entry name" value="EF_HAND_2"/>
    <property type="match status" value="3"/>
</dbReference>
<dbReference type="InterPro" id="IPR050145">
    <property type="entry name" value="Centrin_CML-like"/>
</dbReference>
<dbReference type="SMART" id="SM00054">
    <property type="entry name" value="EFh"/>
    <property type="match status" value="4"/>
</dbReference>
<accession>A0A0M0JCF7</accession>